<keyword evidence="7 8" id="KW-0472">Membrane</keyword>
<evidence type="ECO:0000256" key="1">
    <source>
        <dbReference type="ARBA" id="ARBA00004651"/>
    </source>
</evidence>
<sequence>MLIDQIDSLPYNLIYQIEVDDCSRARREGHIMLEILSIVLPIFIVFACGFFLKKRFKTDIASLSNVAFYCLLPALVFKTFYTSHISREIGWIILFAVALIIVLLLFTLLVSRCFRYDKGTEIGLLLGSLFGNGGNYGSSIILLAYGQEGFDWAIAYFVIQSMMTNSFGVFLAAQDSSGIWVTLKKTFKMPILYAGLLGFLCKSLEIELHPIIYTPIELLSQAMIPLLMLILGMQLAMIKNFGFMKGVTLGVCIRLLISPLLAYFILMLFPFNELAHKVLLLQAAMPTAVVVTLITLQYNRTPEMVAGIAMFSTLFSSVTVSVLLYLLQ</sequence>
<feature type="transmembrane region" description="Helical" evidence="8">
    <location>
        <begin position="152"/>
        <end position="171"/>
    </location>
</feature>
<keyword evidence="3" id="KW-0813">Transport</keyword>
<evidence type="ECO:0000256" key="2">
    <source>
        <dbReference type="ARBA" id="ARBA00010145"/>
    </source>
</evidence>
<feature type="transmembrane region" description="Helical" evidence="8">
    <location>
        <begin position="278"/>
        <end position="296"/>
    </location>
</feature>
<organism evidence="9 10">
    <name type="scientific">Ammoniphilus resinae</name>
    <dbReference type="NCBI Taxonomy" id="861532"/>
    <lineage>
        <taxon>Bacteria</taxon>
        <taxon>Bacillati</taxon>
        <taxon>Bacillota</taxon>
        <taxon>Bacilli</taxon>
        <taxon>Bacillales</taxon>
        <taxon>Paenibacillaceae</taxon>
        <taxon>Aneurinibacillus group</taxon>
        <taxon>Ammoniphilus</taxon>
    </lineage>
</organism>
<feature type="transmembrane region" description="Helical" evidence="8">
    <location>
        <begin position="59"/>
        <end position="77"/>
    </location>
</feature>
<feature type="transmembrane region" description="Helical" evidence="8">
    <location>
        <begin position="218"/>
        <end position="237"/>
    </location>
</feature>
<dbReference type="EMBL" id="JAGGKT010000009">
    <property type="protein sequence ID" value="MBP1933124.1"/>
    <property type="molecule type" value="Genomic_DNA"/>
</dbReference>
<dbReference type="InterPro" id="IPR004776">
    <property type="entry name" value="Mem_transp_PIN-like"/>
</dbReference>
<dbReference type="Gene3D" id="1.20.1530.20">
    <property type="match status" value="2"/>
</dbReference>
<dbReference type="Pfam" id="PF03547">
    <property type="entry name" value="Mem_trans"/>
    <property type="match status" value="2"/>
</dbReference>
<gene>
    <name evidence="9" type="ORF">J2Z37_003135</name>
</gene>
<name>A0ABS4GS80_9BACL</name>
<accession>A0ABS4GS80</accession>
<keyword evidence="5 8" id="KW-0812">Transmembrane</keyword>
<evidence type="ECO:0000256" key="4">
    <source>
        <dbReference type="ARBA" id="ARBA00022475"/>
    </source>
</evidence>
<feature type="transmembrane region" description="Helical" evidence="8">
    <location>
        <begin position="308"/>
        <end position="327"/>
    </location>
</feature>
<dbReference type="RefSeq" id="WP_209811148.1">
    <property type="nucleotide sequence ID" value="NZ_JAGGKT010000009.1"/>
</dbReference>
<dbReference type="InterPro" id="IPR038770">
    <property type="entry name" value="Na+/solute_symporter_sf"/>
</dbReference>
<evidence type="ECO:0000256" key="5">
    <source>
        <dbReference type="ARBA" id="ARBA00022692"/>
    </source>
</evidence>
<comment type="caution">
    <text evidence="9">The sequence shown here is derived from an EMBL/GenBank/DDBJ whole genome shotgun (WGS) entry which is preliminary data.</text>
</comment>
<feature type="transmembrane region" description="Helical" evidence="8">
    <location>
        <begin position="122"/>
        <end position="146"/>
    </location>
</feature>
<keyword evidence="6 8" id="KW-1133">Transmembrane helix</keyword>
<protein>
    <submittedName>
        <fullName evidence="9">Permease</fullName>
    </submittedName>
</protein>
<evidence type="ECO:0000256" key="8">
    <source>
        <dbReference type="SAM" id="Phobius"/>
    </source>
</evidence>
<evidence type="ECO:0000256" key="7">
    <source>
        <dbReference type="ARBA" id="ARBA00023136"/>
    </source>
</evidence>
<keyword evidence="10" id="KW-1185">Reference proteome</keyword>
<proteinExistence type="inferred from homology"/>
<feature type="transmembrane region" description="Helical" evidence="8">
    <location>
        <begin position="31"/>
        <end position="52"/>
    </location>
</feature>
<dbReference type="Proteomes" id="UP001519343">
    <property type="component" value="Unassembled WGS sequence"/>
</dbReference>
<evidence type="ECO:0000256" key="3">
    <source>
        <dbReference type="ARBA" id="ARBA00022448"/>
    </source>
</evidence>
<feature type="transmembrane region" description="Helical" evidence="8">
    <location>
        <begin position="89"/>
        <end position="110"/>
    </location>
</feature>
<reference evidence="9 10" key="1">
    <citation type="submission" date="2021-03" db="EMBL/GenBank/DDBJ databases">
        <title>Genomic Encyclopedia of Type Strains, Phase IV (KMG-IV): sequencing the most valuable type-strain genomes for metagenomic binning, comparative biology and taxonomic classification.</title>
        <authorList>
            <person name="Goeker M."/>
        </authorList>
    </citation>
    <scope>NUCLEOTIDE SEQUENCE [LARGE SCALE GENOMIC DNA]</scope>
    <source>
        <strain evidence="9 10">DSM 24738</strain>
    </source>
</reference>
<dbReference type="PANTHER" id="PTHR36838">
    <property type="entry name" value="AUXIN EFFLUX CARRIER FAMILY PROTEIN"/>
    <property type="match status" value="1"/>
</dbReference>
<evidence type="ECO:0000256" key="6">
    <source>
        <dbReference type="ARBA" id="ARBA00022989"/>
    </source>
</evidence>
<keyword evidence="4" id="KW-1003">Cell membrane</keyword>
<comment type="similarity">
    <text evidence="2">Belongs to the auxin efflux carrier (TC 2.A.69) family.</text>
</comment>
<dbReference type="PANTHER" id="PTHR36838:SF1">
    <property type="entry name" value="SLR1864 PROTEIN"/>
    <property type="match status" value="1"/>
</dbReference>
<feature type="transmembrane region" description="Helical" evidence="8">
    <location>
        <begin position="249"/>
        <end position="272"/>
    </location>
</feature>
<comment type="subcellular location">
    <subcellularLocation>
        <location evidence="1">Cell membrane</location>
        <topology evidence="1">Multi-pass membrane protein</topology>
    </subcellularLocation>
</comment>
<evidence type="ECO:0000313" key="10">
    <source>
        <dbReference type="Proteomes" id="UP001519343"/>
    </source>
</evidence>
<evidence type="ECO:0000313" key="9">
    <source>
        <dbReference type="EMBL" id="MBP1933124.1"/>
    </source>
</evidence>